<keyword evidence="2" id="KW-1185">Reference proteome</keyword>
<dbReference type="AlphaFoldDB" id="A0AAN9IC34"/>
<evidence type="ECO:0000313" key="2">
    <source>
        <dbReference type="Proteomes" id="UP001372338"/>
    </source>
</evidence>
<gene>
    <name evidence="1" type="ORF">RIF29_16494</name>
</gene>
<dbReference type="EMBL" id="JAYWIO010000003">
    <property type="protein sequence ID" value="KAK7275378.1"/>
    <property type="molecule type" value="Genomic_DNA"/>
</dbReference>
<comment type="caution">
    <text evidence="1">The sequence shown here is derived from an EMBL/GenBank/DDBJ whole genome shotgun (WGS) entry which is preliminary data.</text>
</comment>
<name>A0AAN9IC34_CROPI</name>
<protein>
    <submittedName>
        <fullName evidence="1">Uncharacterized protein</fullName>
    </submittedName>
</protein>
<proteinExistence type="predicted"/>
<evidence type="ECO:0000313" key="1">
    <source>
        <dbReference type="EMBL" id="KAK7275378.1"/>
    </source>
</evidence>
<sequence length="117" mass="13226">MAAGMRSVMVPTVAGTSAAASSWNVAIAALPHLSVMCVLDSYIMEREMREQKKMKRKETEKKKMTVEEELYIEALLLFCPTTENYYIFIQKLPTNGSHVRSPLVVSYTYGTTLKRTI</sequence>
<reference evidence="1 2" key="1">
    <citation type="submission" date="2024-01" db="EMBL/GenBank/DDBJ databases">
        <title>The genomes of 5 underutilized Papilionoideae crops provide insights into root nodulation and disease resistanc.</title>
        <authorList>
            <person name="Yuan L."/>
        </authorList>
    </citation>
    <scope>NUCLEOTIDE SEQUENCE [LARGE SCALE GENOMIC DNA]</scope>
    <source>
        <strain evidence="1">ZHUSHIDOU_FW_LH</strain>
        <tissue evidence="1">Leaf</tissue>
    </source>
</reference>
<dbReference type="Proteomes" id="UP001372338">
    <property type="component" value="Unassembled WGS sequence"/>
</dbReference>
<accession>A0AAN9IC34</accession>
<organism evidence="1 2">
    <name type="scientific">Crotalaria pallida</name>
    <name type="common">Smooth rattlebox</name>
    <name type="synonym">Crotalaria striata</name>
    <dbReference type="NCBI Taxonomy" id="3830"/>
    <lineage>
        <taxon>Eukaryota</taxon>
        <taxon>Viridiplantae</taxon>
        <taxon>Streptophyta</taxon>
        <taxon>Embryophyta</taxon>
        <taxon>Tracheophyta</taxon>
        <taxon>Spermatophyta</taxon>
        <taxon>Magnoliopsida</taxon>
        <taxon>eudicotyledons</taxon>
        <taxon>Gunneridae</taxon>
        <taxon>Pentapetalae</taxon>
        <taxon>rosids</taxon>
        <taxon>fabids</taxon>
        <taxon>Fabales</taxon>
        <taxon>Fabaceae</taxon>
        <taxon>Papilionoideae</taxon>
        <taxon>50 kb inversion clade</taxon>
        <taxon>genistoids sensu lato</taxon>
        <taxon>core genistoids</taxon>
        <taxon>Crotalarieae</taxon>
        <taxon>Crotalaria</taxon>
    </lineage>
</organism>